<dbReference type="GO" id="GO:0000463">
    <property type="term" value="P:maturation of LSU-rRNA from tricistronic rRNA transcript (SSU-rRNA, 5.8S rRNA, LSU-rRNA)"/>
    <property type="evidence" value="ECO:0007669"/>
    <property type="project" value="TreeGrafter"/>
</dbReference>
<dbReference type="Pfam" id="PF04427">
    <property type="entry name" value="Brix"/>
    <property type="match status" value="1"/>
</dbReference>
<evidence type="ECO:0000313" key="8">
    <source>
        <dbReference type="Proteomes" id="UP000321947"/>
    </source>
</evidence>
<evidence type="ECO:0000259" key="6">
    <source>
        <dbReference type="PROSITE" id="PS50833"/>
    </source>
</evidence>
<comment type="caution">
    <text evidence="7">The sequence shown here is derived from an EMBL/GenBank/DDBJ whole genome shotgun (WGS) entry which is preliminary data.</text>
</comment>
<dbReference type="EMBL" id="SSTD01003829">
    <property type="protein sequence ID" value="TYK25219.1"/>
    <property type="molecule type" value="Genomic_DNA"/>
</dbReference>
<dbReference type="InterPro" id="IPR007109">
    <property type="entry name" value="Brix"/>
</dbReference>
<feature type="domain" description="Brix" evidence="6">
    <location>
        <begin position="1"/>
        <end position="123"/>
    </location>
</feature>
<reference evidence="7 8" key="1">
    <citation type="submission" date="2019-08" db="EMBL/GenBank/DDBJ databases">
        <title>Draft genome sequences of two oriental melons (Cucumis melo L. var makuwa).</title>
        <authorList>
            <person name="Kwon S.-Y."/>
        </authorList>
    </citation>
    <scope>NUCLEOTIDE SEQUENCE [LARGE SCALE GENOMIC DNA]</scope>
    <source>
        <strain evidence="8">cv. Chang Bougi</strain>
        <tissue evidence="7">Leaf</tissue>
    </source>
</reference>
<dbReference type="GO" id="GO:0019843">
    <property type="term" value="F:rRNA binding"/>
    <property type="evidence" value="ECO:0007669"/>
    <property type="project" value="UniProtKB-UniRule"/>
</dbReference>
<dbReference type="PROSITE" id="PS50833">
    <property type="entry name" value="BRIX"/>
    <property type="match status" value="1"/>
</dbReference>
<evidence type="ECO:0000256" key="1">
    <source>
        <dbReference type="ARBA" id="ARBA00004604"/>
    </source>
</evidence>
<name>A0A5D3DPG9_CUCMM</name>
<organism evidence="7 8">
    <name type="scientific">Cucumis melo var. makuwa</name>
    <name type="common">Oriental melon</name>
    <dbReference type="NCBI Taxonomy" id="1194695"/>
    <lineage>
        <taxon>Eukaryota</taxon>
        <taxon>Viridiplantae</taxon>
        <taxon>Streptophyta</taxon>
        <taxon>Embryophyta</taxon>
        <taxon>Tracheophyta</taxon>
        <taxon>Spermatophyta</taxon>
        <taxon>Magnoliopsida</taxon>
        <taxon>eudicotyledons</taxon>
        <taxon>Gunneridae</taxon>
        <taxon>Pentapetalae</taxon>
        <taxon>rosids</taxon>
        <taxon>fabids</taxon>
        <taxon>Cucurbitales</taxon>
        <taxon>Cucurbitaceae</taxon>
        <taxon>Benincaseae</taxon>
        <taxon>Cucumis</taxon>
    </lineage>
</organism>
<proteinExistence type="inferred from homology"/>
<accession>A0A5D3DPG9</accession>
<evidence type="ECO:0000313" key="7">
    <source>
        <dbReference type="EMBL" id="TYK25219.1"/>
    </source>
</evidence>
<evidence type="ECO:0000256" key="3">
    <source>
        <dbReference type="ARBA" id="ARBA00023242"/>
    </source>
</evidence>
<sequence>MVEVGIENFKSMHSFAYDKKLAPRVGSKPFITFIGEGFENVEELKHLKEVLLDLFRGEVVENLNLSGLDRVYVCTAISPNKVFLTHCALRLKKSGSVVPRMELVEVGPSMDMVIRRHRLPTDGLRKEAMKTAKDKAKKKEKNVSKDIIQGKVGRIYIPDQKVGDMAIVDKSKGVKRERREAKMKNRDDAPASKKPKEDSEKPEENLE</sequence>
<dbReference type="GO" id="GO:0000027">
    <property type="term" value="P:ribosomal large subunit assembly"/>
    <property type="evidence" value="ECO:0007669"/>
    <property type="project" value="InterPro"/>
</dbReference>
<dbReference type="InterPro" id="IPR039770">
    <property type="entry name" value="Rpf2"/>
</dbReference>
<dbReference type="PANTHER" id="PTHR12728">
    <property type="entry name" value="BRIX DOMAIN CONTAINING PROTEIN"/>
    <property type="match status" value="1"/>
</dbReference>
<dbReference type="AlphaFoldDB" id="A0A5D3DPG9"/>
<gene>
    <name evidence="7" type="ORF">E5676_scaffold352G003490</name>
</gene>
<evidence type="ECO:0000256" key="5">
    <source>
        <dbReference type="SAM" id="MobiDB-lite"/>
    </source>
</evidence>
<dbReference type="GO" id="GO:0005730">
    <property type="term" value="C:nucleolus"/>
    <property type="evidence" value="ECO:0007669"/>
    <property type="project" value="UniProtKB-SubCell"/>
</dbReference>
<keyword evidence="3 4" id="KW-0539">Nucleus</keyword>
<protein>
    <recommendedName>
        <fullName evidence="4">Ribosome production factor 2 homolog</fullName>
    </recommendedName>
    <alternativeName>
        <fullName evidence="4">Ribosome biogenesis protein RPF2 homolog</fullName>
    </alternativeName>
</protein>
<dbReference type="Proteomes" id="UP000321947">
    <property type="component" value="Unassembled WGS sequence"/>
</dbReference>
<comment type="similarity">
    <text evidence="2 4">Belongs to the RPF2 family.</text>
</comment>
<dbReference type="PANTHER" id="PTHR12728:SF0">
    <property type="entry name" value="RIBOSOME PRODUCTION FACTOR 2 HOMOLOG"/>
    <property type="match status" value="1"/>
</dbReference>
<evidence type="ECO:0000256" key="2">
    <source>
        <dbReference type="ARBA" id="ARBA00010782"/>
    </source>
</evidence>
<evidence type="ECO:0000256" key="4">
    <source>
        <dbReference type="RuleBase" id="RU367086"/>
    </source>
</evidence>
<feature type="region of interest" description="Disordered" evidence="5">
    <location>
        <begin position="167"/>
        <end position="207"/>
    </location>
</feature>
<comment type="subcellular location">
    <subcellularLocation>
        <location evidence="1 4">Nucleus</location>
        <location evidence="1 4">Nucleolus</location>
    </subcellularLocation>
</comment>